<comment type="similarity">
    <text evidence="3">Belongs to the cyclophilin-type PPIase family. PPIL3 subfamily.</text>
</comment>
<dbReference type="PANTHER" id="PTHR45625:SF2">
    <property type="entry name" value="PEPTIDYL-PROLYL CIS-TRANS ISOMERASE-LIKE 3"/>
    <property type="match status" value="1"/>
</dbReference>
<accession>A0A8H7ZRB7</accession>
<evidence type="ECO:0000259" key="5">
    <source>
        <dbReference type="PROSITE" id="PS50072"/>
    </source>
</evidence>
<dbReference type="OrthoDB" id="271386at2759"/>
<feature type="domain" description="PPIase cyclophilin-type" evidence="5">
    <location>
        <begin position="1"/>
        <end position="162"/>
    </location>
</feature>
<dbReference type="PANTHER" id="PTHR45625">
    <property type="entry name" value="PEPTIDYL-PROLYL CIS-TRANS ISOMERASE-RELATED"/>
    <property type="match status" value="1"/>
</dbReference>
<dbReference type="GO" id="GO:0071013">
    <property type="term" value="C:catalytic step 2 spliceosome"/>
    <property type="evidence" value="ECO:0007669"/>
    <property type="project" value="TreeGrafter"/>
</dbReference>
<evidence type="ECO:0000256" key="3">
    <source>
        <dbReference type="ARBA" id="ARBA00038286"/>
    </source>
</evidence>
<keyword evidence="7" id="KW-1185">Reference proteome</keyword>
<dbReference type="Gene3D" id="2.40.100.10">
    <property type="entry name" value="Cyclophilin-like"/>
    <property type="match status" value="1"/>
</dbReference>
<dbReference type="EMBL" id="JAEFCI010009454">
    <property type="protein sequence ID" value="KAG5457800.1"/>
    <property type="molecule type" value="Genomic_DNA"/>
</dbReference>
<evidence type="ECO:0000256" key="2">
    <source>
        <dbReference type="ARBA" id="ARBA00029569"/>
    </source>
</evidence>
<dbReference type="SUPFAM" id="SSF50891">
    <property type="entry name" value="Cyclophilin-like"/>
    <property type="match status" value="1"/>
</dbReference>
<gene>
    <name evidence="6" type="ORF">BJ554DRAFT_2098</name>
</gene>
<dbReference type="Pfam" id="PF00160">
    <property type="entry name" value="Pro_isomerase"/>
    <property type="match status" value="1"/>
</dbReference>
<name>A0A8H7ZRB7_9FUNG</name>
<dbReference type="InterPro" id="IPR029000">
    <property type="entry name" value="Cyclophilin-like_dom_sf"/>
</dbReference>
<dbReference type="GO" id="GO:0003755">
    <property type="term" value="F:peptidyl-prolyl cis-trans isomerase activity"/>
    <property type="evidence" value="ECO:0007669"/>
    <property type="project" value="UniProtKB-EC"/>
</dbReference>
<comment type="catalytic activity">
    <reaction evidence="1">
        <text>[protein]-peptidylproline (omega=180) = [protein]-peptidylproline (omega=0)</text>
        <dbReference type="Rhea" id="RHEA:16237"/>
        <dbReference type="Rhea" id="RHEA-COMP:10747"/>
        <dbReference type="Rhea" id="RHEA-COMP:10748"/>
        <dbReference type="ChEBI" id="CHEBI:83833"/>
        <dbReference type="ChEBI" id="CHEBI:83834"/>
        <dbReference type="EC" id="5.2.1.8"/>
    </reaction>
</comment>
<dbReference type="AlphaFoldDB" id="A0A8H7ZRB7"/>
<reference evidence="6 7" key="1">
    <citation type="journal article" name="Sci. Rep.">
        <title>Genome-scale phylogenetic analyses confirm Olpidium as the closest living zoosporic fungus to the non-flagellated, terrestrial fungi.</title>
        <authorList>
            <person name="Chang Y."/>
            <person name="Rochon D."/>
            <person name="Sekimoto S."/>
            <person name="Wang Y."/>
            <person name="Chovatia M."/>
            <person name="Sandor L."/>
            <person name="Salamov A."/>
            <person name="Grigoriev I.V."/>
            <person name="Stajich J.E."/>
            <person name="Spatafora J.W."/>
        </authorList>
    </citation>
    <scope>NUCLEOTIDE SEQUENCE [LARGE SCALE GENOMIC DNA]</scope>
    <source>
        <strain evidence="6">S191</strain>
    </source>
</reference>
<organism evidence="6 7">
    <name type="scientific">Olpidium bornovanus</name>
    <dbReference type="NCBI Taxonomy" id="278681"/>
    <lineage>
        <taxon>Eukaryota</taxon>
        <taxon>Fungi</taxon>
        <taxon>Fungi incertae sedis</taxon>
        <taxon>Olpidiomycota</taxon>
        <taxon>Olpidiomycotina</taxon>
        <taxon>Olpidiomycetes</taxon>
        <taxon>Olpidiales</taxon>
        <taxon>Olpidiaceae</taxon>
        <taxon>Olpidium</taxon>
    </lineage>
</organism>
<dbReference type="Proteomes" id="UP000673691">
    <property type="component" value="Unassembled WGS sequence"/>
</dbReference>
<evidence type="ECO:0000256" key="1">
    <source>
        <dbReference type="ARBA" id="ARBA00000971"/>
    </source>
</evidence>
<proteinExistence type="inferred from homology"/>
<evidence type="ECO:0000313" key="6">
    <source>
        <dbReference type="EMBL" id="KAG5457800.1"/>
    </source>
</evidence>
<dbReference type="InterPro" id="IPR044666">
    <property type="entry name" value="Cyclophilin_A-like"/>
</dbReference>
<evidence type="ECO:0000256" key="4">
    <source>
        <dbReference type="ARBA" id="ARBA00040797"/>
    </source>
</evidence>
<dbReference type="InterPro" id="IPR002130">
    <property type="entry name" value="Cyclophilin-type_PPIase_dom"/>
</dbReference>
<comment type="caution">
    <text evidence="6">The sequence shown here is derived from an EMBL/GenBank/DDBJ whole genome shotgun (WGS) entry which is preliminary data.</text>
</comment>
<protein>
    <recommendedName>
        <fullName evidence="4">Peptidyl-prolyl cis-trans isomerase-like 3</fullName>
    </recommendedName>
    <alternativeName>
        <fullName evidence="2">Rotamase</fullName>
    </alternativeName>
</protein>
<dbReference type="PROSITE" id="PS50072">
    <property type="entry name" value="CSA_PPIASE_2"/>
    <property type="match status" value="1"/>
</dbReference>
<evidence type="ECO:0000313" key="7">
    <source>
        <dbReference type="Proteomes" id="UP000673691"/>
    </source>
</evidence>
<sequence length="172" mass="19673">MGEVFERRHPLAQARGFLFSRVTFFPAELEPLFSVRYPKFEDEIRSALRHSSRGIVSMANNRRPDTNGSQFFITYAKANHLDSKHTVFGRFSGESPTAFCRRADSVDGRFLVFLAACLTGFFPPYLRRVIDGADTTLDALERVTVDEQHRPVQDVRIKSVTVHARSVLHREE</sequence>